<dbReference type="Proteomes" id="UP000240971">
    <property type="component" value="Unassembled WGS sequence"/>
</dbReference>
<dbReference type="EMBL" id="PYAW01000004">
    <property type="protein sequence ID" value="PSL45424.1"/>
    <property type="molecule type" value="Genomic_DNA"/>
</dbReference>
<gene>
    <name evidence="1" type="ORF">CLV51_104126</name>
</gene>
<name>A0A2P8HGT2_CHINA</name>
<reference evidence="1 2" key="1">
    <citation type="submission" date="2018-03" db="EMBL/GenBank/DDBJ databases">
        <title>Genomic Encyclopedia of Archaeal and Bacterial Type Strains, Phase II (KMG-II): from individual species to whole genera.</title>
        <authorList>
            <person name="Goeker M."/>
        </authorList>
    </citation>
    <scope>NUCLEOTIDE SEQUENCE [LARGE SCALE GENOMIC DNA]</scope>
    <source>
        <strain evidence="1 2">DSM 24859</strain>
    </source>
</reference>
<sequence length="113" mass="11270">MFDEILKSVQDHFANNPELAAAIPADQQEAVHNEIATHMANGLAGQQTESGGLGGLMGQLENALTSGSPVVSAIEGGLLGSLASKFGLGSAATGAIAASLPGLLQKFIPKSGS</sequence>
<evidence type="ECO:0000313" key="2">
    <source>
        <dbReference type="Proteomes" id="UP000240971"/>
    </source>
</evidence>
<organism evidence="1 2">
    <name type="scientific">Chitinophaga niastensis</name>
    <dbReference type="NCBI Taxonomy" id="536980"/>
    <lineage>
        <taxon>Bacteria</taxon>
        <taxon>Pseudomonadati</taxon>
        <taxon>Bacteroidota</taxon>
        <taxon>Chitinophagia</taxon>
        <taxon>Chitinophagales</taxon>
        <taxon>Chitinophagaceae</taxon>
        <taxon>Chitinophaga</taxon>
    </lineage>
</organism>
<protein>
    <recommendedName>
        <fullName evidence="3">DUF937 domain-containing protein</fullName>
    </recommendedName>
</protein>
<dbReference type="InterPro" id="IPR027405">
    <property type="entry name" value="YidB-like"/>
</dbReference>
<evidence type="ECO:0008006" key="3">
    <source>
        <dbReference type="Google" id="ProtNLM"/>
    </source>
</evidence>
<proteinExistence type="predicted"/>
<dbReference type="AlphaFoldDB" id="A0A2P8HGT2"/>
<keyword evidence="2" id="KW-1185">Reference proteome</keyword>
<dbReference type="RefSeq" id="WP_106529759.1">
    <property type="nucleotide sequence ID" value="NZ_PYAW01000004.1"/>
</dbReference>
<dbReference type="OrthoDB" id="894219at2"/>
<accession>A0A2P8HGT2</accession>
<comment type="caution">
    <text evidence="1">The sequence shown here is derived from an EMBL/GenBank/DDBJ whole genome shotgun (WGS) entry which is preliminary data.</text>
</comment>
<dbReference type="SUPFAM" id="SSF140804">
    <property type="entry name" value="YidB-like"/>
    <property type="match status" value="1"/>
</dbReference>
<evidence type="ECO:0000313" key="1">
    <source>
        <dbReference type="EMBL" id="PSL45424.1"/>
    </source>
</evidence>